<keyword evidence="6" id="KW-1185">Reference proteome</keyword>
<dbReference type="SUPFAM" id="SSF52540">
    <property type="entry name" value="P-loop containing nucleoside triphosphate hydrolases"/>
    <property type="match status" value="1"/>
</dbReference>
<sequence length="1322" mass="142997">MQLPRFALSLFGRFELTTSDGVIPLPGRKLAGLLAYLACTAPRPQSREKLANLLWGSHFETQARQNLRQSLVRLRRILGQEAIFSDDHDVWLAPGMFDCDAARFEALILEGSRASLAAAADLYRNPLLTDLNIEEDAWSEWLDKKRERLEDLAVDSMVRHGQHALQSGNPESALKNADRAIAVNGLREDAHRLVIQALTATGRKAEALKRYQNLVVLLKRELNTAPDAVTQSLVAGLRSAGPSDSAHASEPSGSVDEPGPAAVAVAARDGDAPLQSIHRGSRQQRQLTIMSCDLIGATPLSADRDPEDVHDQIIAFHQLAASIAAQFHGFVAQYQGNGLLIYFGYPAANEHDAEHAVRAGLAVVDAVRILSAPAGSPLRASVGIATGLVVIGEKPASGDMRQQLAIGETPDLAIRLRTAAAPGEVAIAADTRRLLGQLFEYRALPDIEVKGLSQAVTAWHVLGEAVGVSRFDARRAGSLTALAGRQEEIELLLRRWDQARSGAGRVMVLSGEPGIGKSRIVESVLARLEDGRHRHLHYSCSPHHTHSALYPVITQLELAADFEPGSGASARIDRLEALIEPTTTNLPLDVALIAELVGVPMDGRYPALAISPQQKREMTLNALLNQLSGLAAQKPMLIVVEDAHWIDPTSLDLLDAMVARAANLPLLLLVTVRPEFQPSWVGQPHVTMLPLSRLGRSESAGIIGDIARDKVLPETIVEQILSRTDGVPLFIEELTRTLLEDGPLREASDRSVLDGALPSLAIPTTLQASLAARLDLLGGAAKDVASIGAAIGREFSYEMIAAISPLAPLDIDAALGRLTASGLVTRRGTPPLASYAFRHALVQDAAYVTMLRSQRRQLHADIASALIKHCSAQTESQPEIIAHHFAEAGLAREATDHWIKAGRLAHTRWANREAASFFERALRSLETLPETTATMEQAIDLRFDLKTSLLPLGQFGRILGYLREAEALAERLGDAPRLCLSSIHMCQTLGFTGNPLDAVKFGRHAHLLADSLGELSLRVAASLFLGTACFLTLHYAEAESLFLKVLELLEGELSFQQFSLAGFPAVSARSFLTRICTDQGKFERGIVHGEEGIRLAEAVDHPYSLATVCWCLADLLATRGELSRTVALLERGLTVAREWNLPFLVAGNSGSLGYAYARLGRAAEGLPLMEQALNVFEDMGHRFAQALFLTPMGEVCMLAGRHTDALKFAGKALALARENGQRGSEAAALRLLGEASGRDGSPEQAEGYYRDALALAKELDLRPLVARCHQGLGKLYLHAGRPDQAGEQLAAATTMYQDMDMRYWLEQADAELSRLPHLAADA</sequence>
<keyword evidence="2" id="KW-0067">ATP-binding</keyword>
<dbReference type="PANTHER" id="PTHR16305">
    <property type="entry name" value="TESTICULAR SOLUBLE ADENYLYL CYCLASE"/>
    <property type="match status" value="1"/>
</dbReference>
<dbReference type="GO" id="GO:0009190">
    <property type="term" value="P:cyclic nucleotide biosynthetic process"/>
    <property type="evidence" value="ECO:0007669"/>
    <property type="project" value="InterPro"/>
</dbReference>
<dbReference type="Gene3D" id="3.40.50.300">
    <property type="entry name" value="P-loop containing nucleotide triphosphate hydrolases"/>
    <property type="match status" value="1"/>
</dbReference>
<dbReference type="SMART" id="SM00044">
    <property type="entry name" value="CYCc"/>
    <property type="match status" value="1"/>
</dbReference>
<dbReference type="Pfam" id="PF13191">
    <property type="entry name" value="AAA_16"/>
    <property type="match status" value="1"/>
</dbReference>
<evidence type="ECO:0000313" key="5">
    <source>
        <dbReference type="EMBL" id="NEU96126.1"/>
    </source>
</evidence>
<dbReference type="PROSITE" id="PS50125">
    <property type="entry name" value="GUANYLATE_CYCLASE_2"/>
    <property type="match status" value="1"/>
</dbReference>
<name>A0A6P1BCA0_9BRAD</name>
<evidence type="ECO:0000313" key="6">
    <source>
        <dbReference type="Proteomes" id="UP000468531"/>
    </source>
</evidence>
<dbReference type="RefSeq" id="WP_163152864.1">
    <property type="nucleotide sequence ID" value="NZ_VKHP01000027.1"/>
</dbReference>
<dbReference type="InterPro" id="IPR027417">
    <property type="entry name" value="P-loop_NTPase"/>
</dbReference>
<gene>
    <name evidence="5" type="ORF">FNJ47_09835</name>
</gene>
<dbReference type="GO" id="GO:0006355">
    <property type="term" value="P:regulation of DNA-templated transcription"/>
    <property type="evidence" value="ECO:0007669"/>
    <property type="project" value="InterPro"/>
</dbReference>
<dbReference type="SMART" id="SM01043">
    <property type="entry name" value="BTAD"/>
    <property type="match status" value="1"/>
</dbReference>
<keyword evidence="1" id="KW-0547">Nucleotide-binding</keyword>
<dbReference type="InterPro" id="IPR019734">
    <property type="entry name" value="TPR_rpt"/>
</dbReference>
<comment type="caution">
    <text evidence="5">The sequence shown here is derived from an EMBL/GenBank/DDBJ whole genome shotgun (WGS) entry which is preliminary data.</text>
</comment>
<dbReference type="EMBL" id="VKHP01000027">
    <property type="protein sequence ID" value="NEU96126.1"/>
    <property type="molecule type" value="Genomic_DNA"/>
</dbReference>
<dbReference type="SUPFAM" id="SSF48452">
    <property type="entry name" value="TPR-like"/>
    <property type="match status" value="4"/>
</dbReference>
<accession>A0A6P1BCA0</accession>
<dbReference type="SUPFAM" id="SSF46894">
    <property type="entry name" value="C-terminal effector domain of the bipartite response regulators"/>
    <property type="match status" value="1"/>
</dbReference>
<dbReference type="Pfam" id="PF03704">
    <property type="entry name" value="BTAD"/>
    <property type="match status" value="1"/>
</dbReference>
<dbReference type="GO" id="GO:0005524">
    <property type="term" value="F:ATP binding"/>
    <property type="evidence" value="ECO:0007669"/>
    <property type="project" value="UniProtKB-KW"/>
</dbReference>
<dbReference type="CDD" id="cd07302">
    <property type="entry name" value="CHD"/>
    <property type="match status" value="1"/>
</dbReference>
<dbReference type="GO" id="GO:0005737">
    <property type="term" value="C:cytoplasm"/>
    <property type="evidence" value="ECO:0007669"/>
    <property type="project" value="TreeGrafter"/>
</dbReference>
<evidence type="ECO:0000256" key="1">
    <source>
        <dbReference type="ARBA" id="ARBA00022741"/>
    </source>
</evidence>
<dbReference type="SMART" id="SM00028">
    <property type="entry name" value="TPR"/>
    <property type="match status" value="6"/>
</dbReference>
<dbReference type="GO" id="GO:0003677">
    <property type="term" value="F:DNA binding"/>
    <property type="evidence" value="ECO:0007669"/>
    <property type="project" value="InterPro"/>
</dbReference>
<organism evidence="5 6">
    <name type="scientific">Bradyrhizobium uaiense</name>
    <dbReference type="NCBI Taxonomy" id="2594946"/>
    <lineage>
        <taxon>Bacteria</taxon>
        <taxon>Pseudomonadati</taxon>
        <taxon>Pseudomonadota</taxon>
        <taxon>Alphaproteobacteria</taxon>
        <taxon>Hyphomicrobiales</taxon>
        <taxon>Nitrobacteraceae</taxon>
        <taxon>Bradyrhizobium</taxon>
    </lineage>
</organism>
<dbReference type="Gene3D" id="3.30.70.1230">
    <property type="entry name" value="Nucleotide cyclase"/>
    <property type="match status" value="1"/>
</dbReference>
<dbReference type="InterPro" id="IPR016032">
    <property type="entry name" value="Sig_transdc_resp-reg_C-effctor"/>
</dbReference>
<evidence type="ECO:0000259" key="4">
    <source>
        <dbReference type="PROSITE" id="PS50125"/>
    </source>
</evidence>
<dbReference type="SUPFAM" id="SSF55073">
    <property type="entry name" value="Nucleotide cyclase"/>
    <property type="match status" value="1"/>
</dbReference>
<proteinExistence type="predicted"/>
<evidence type="ECO:0000256" key="3">
    <source>
        <dbReference type="SAM" id="MobiDB-lite"/>
    </source>
</evidence>
<dbReference type="InterPro" id="IPR041664">
    <property type="entry name" value="AAA_16"/>
</dbReference>
<reference evidence="5 6" key="1">
    <citation type="journal article" date="2020" name="Arch. Microbiol.">
        <title>Bradyrhizobium uaiense sp. nov., a new highly efficient cowpea symbiont.</title>
        <authorList>
            <person name="Cabral Michel D."/>
            <person name="Azarias Guimaraes A."/>
            <person name="Martins da Costa E."/>
            <person name="Soares de Carvalho T."/>
            <person name="Balsanelli E."/>
            <person name="Willems A."/>
            <person name="Maltempi de Souza E."/>
            <person name="de Souza Moreira F.M."/>
        </authorList>
    </citation>
    <scope>NUCLEOTIDE SEQUENCE [LARGE SCALE GENOMIC DNA]</scope>
    <source>
        <strain evidence="5 6">UFLA 03-164</strain>
    </source>
</reference>
<dbReference type="Gene3D" id="1.25.40.10">
    <property type="entry name" value="Tetratricopeptide repeat domain"/>
    <property type="match status" value="3"/>
</dbReference>
<dbReference type="PANTHER" id="PTHR16305:SF28">
    <property type="entry name" value="GUANYLATE CYCLASE DOMAIN-CONTAINING PROTEIN"/>
    <property type="match status" value="1"/>
</dbReference>
<dbReference type="GO" id="GO:0035556">
    <property type="term" value="P:intracellular signal transduction"/>
    <property type="evidence" value="ECO:0007669"/>
    <property type="project" value="InterPro"/>
</dbReference>
<dbReference type="InterPro" id="IPR001054">
    <property type="entry name" value="A/G_cyclase"/>
</dbReference>
<dbReference type="InterPro" id="IPR005158">
    <property type="entry name" value="BTAD"/>
</dbReference>
<feature type="domain" description="Guanylate cyclase" evidence="4">
    <location>
        <begin position="288"/>
        <end position="417"/>
    </location>
</feature>
<evidence type="ECO:0000256" key="2">
    <source>
        <dbReference type="ARBA" id="ARBA00022840"/>
    </source>
</evidence>
<dbReference type="Pfam" id="PF00211">
    <property type="entry name" value="Guanylate_cyc"/>
    <property type="match status" value="1"/>
</dbReference>
<dbReference type="Pfam" id="PF13424">
    <property type="entry name" value="TPR_12"/>
    <property type="match status" value="1"/>
</dbReference>
<dbReference type="GO" id="GO:0004016">
    <property type="term" value="F:adenylate cyclase activity"/>
    <property type="evidence" value="ECO:0007669"/>
    <property type="project" value="UniProtKB-ARBA"/>
</dbReference>
<dbReference type="InterPro" id="IPR029787">
    <property type="entry name" value="Nucleotide_cyclase"/>
</dbReference>
<protein>
    <submittedName>
        <fullName evidence="5">AAA family ATPase</fullName>
    </submittedName>
</protein>
<dbReference type="Proteomes" id="UP000468531">
    <property type="component" value="Unassembled WGS sequence"/>
</dbReference>
<dbReference type="InterPro" id="IPR036388">
    <property type="entry name" value="WH-like_DNA-bd_sf"/>
</dbReference>
<dbReference type="InterPro" id="IPR011990">
    <property type="entry name" value="TPR-like_helical_dom_sf"/>
</dbReference>
<dbReference type="Gene3D" id="1.10.10.10">
    <property type="entry name" value="Winged helix-like DNA-binding domain superfamily/Winged helix DNA-binding domain"/>
    <property type="match status" value="1"/>
</dbReference>
<feature type="region of interest" description="Disordered" evidence="3">
    <location>
        <begin position="238"/>
        <end position="259"/>
    </location>
</feature>